<dbReference type="Gene3D" id="3.30.750.140">
    <property type="match status" value="1"/>
</dbReference>
<proteinExistence type="predicted"/>
<dbReference type="Pfam" id="PF02120">
    <property type="entry name" value="Flg_hook"/>
    <property type="match status" value="1"/>
</dbReference>
<dbReference type="InterPro" id="IPR038610">
    <property type="entry name" value="FliK-like_C_sf"/>
</dbReference>
<name>A0ABN4C2M7_9SPIR</name>
<feature type="domain" description="Flagellar hook-length control protein-like C-terminal" evidence="1">
    <location>
        <begin position="265"/>
        <end position="337"/>
    </location>
</feature>
<organism evidence="2 3">
    <name type="scientific">Borrelia nietonii YOR</name>
    <dbReference type="NCBI Taxonomy" id="1293576"/>
    <lineage>
        <taxon>Bacteria</taxon>
        <taxon>Pseudomonadati</taxon>
        <taxon>Spirochaetota</taxon>
        <taxon>Spirochaetia</taxon>
        <taxon>Spirochaetales</taxon>
        <taxon>Borreliaceae</taxon>
        <taxon>Borrelia</taxon>
        <taxon>Borrelia nietonii</taxon>
    </lineage>
</organism>
<evidence type="ECO:0000313" key="3">
    <source>
        <dbReference type="Proteomes" id="UP000019269"/>
    </source>
</evidence>
<gene>
    <name evidence="2" type="ORF">BHY_0309</name>
</gene>
<protein>
    <submittedName>
        <fullName evidence="2">Flagellar hook-length control protein</fullName>
    </submittedName>
</protein>
<keyword evidence="2" id="KW-0969">Cilium</keyword>
<dbReference type="EMBL" id="CP004146">
    <property type="protein sequence ID" value="AHH03260.1"/>
    <property type="molecule type" value="Genomic_DNA"/>
</dbReference>
<evidence type="ECO:0000259" key="1">
    <source>
        <dbReference type="Pfam" id="PF02120"/>
    </source>
</evidence>
<reference evidence="2" key="1">
    <citation type="submission" date="2013-02" db="EMBL/GenBank/DDBJ databases">
        <title>Comparative genomics of Borrelia species.</title>
        <authorList>
            <person name="Schwan T.G."/>
            <person name="Raffel S.J."/>
            <person name="Porcella S.F."/>
        </authorList>
    </citation>
    <scope>NUCLEOTIDE SEQUENCE [LARGE SCALE GENOMIC DNA]</scope>
    <source>
        <strain evidence="2">YOR</strain>
    </source>
</reference>
<evidence type="ECO:0000313" key="2">
    <source>
        <dbReference type="EMBL" id="AHH03260.1"/>
    </source>
</evidence>
<dbReference type="Proteomes" id="UP000019269">
    <property type="component" value="Chromosome"/>
</dbReference>
<dbReference type="RefSeq" id="WP_025399625.1">
    <property type="nucleotide sequence ID" value="NZ_CP004146.1"/>
</dbReference>
<accession>A0ABN4C2M7</accession>
<keyword evidence="3" id="KW-1185">Reference proteome</keyword>
<sequence>MSDLSKVIANLPSLNKDFNFLNVDGVLRQSKKGVFSNLISSEIQNLSKFKNSILEFVKFLKSNGLIDKNFKNVFLKQSFALEKLSDNGFISDLKSLIKRVDNVFDFQSLKVLSESLSFESELIDKTKIFKNIEKVLSDLNILFGNVNSLFNFDILGIDVDSSHRDLNLVKRDRERNVISIDVKNFKKNNSVKEFLNSGSKFRLIAGENNVGRYGLKETFNGFSEFIGDLSNSNTKHVKESFVSQIADNLMSEWNLKVNHNIVNKAKIVLKSNDTGEIRLILKPKRLGSIRINLNLDSNNNLLGKIIVDNHNVRTLFEQNMYSISKMLDDNGFNTSLNLSLAGSGSGFFSGNFKDDVERQGVFLNKSEIFEIEDDIEISSDLEKSINFIV</sequence>
<dbReference type="InterPro" id="IPR021136">
    <property type="entry name" value="Flagellar_hook_control-like_C"/>
</dbReference>
<keyword evidence="2" id="KW-0282">Flagellum</keyword>
<keyword evidence="2" id="KW-0966">Cell projection</keyword>